<reference evidence="2" key="1">
    <citation type="submission" date="2021-05" db="EMBL/GenBank/DDBJ databases">
        <authorList>
            <person name="Alioto T."/>
            <person name="Alioto T."/>
            <person name="Gomez Garrido J."/>
        </authorList>
    </citation>
    <scope>NUCLEOTIDE SEQUENCE</scope>
</reference>
<dbReference type="AlphaFoldDB" id="A0A8D8Q7K3"/>
<protein>
    <submittedName>
        <fullName evidence="2">Uncharacterized protein</fullName>
    </submittedName>
</protein>
<dbReference type="EMBL" id="HBUF01577973">
    <property type="protein sequence ID" value="CAG6769030.1"/>
    <property type="molecule type" value="Transcribed_RNA"/>
</dbReference>
<keyword evidence="1" id="KW-0732">Signal</keyword>
<accession>A0A8D8Q7K3</accession>
<feature type="chain" id="PRO_5035638596" evidence="1">
    <location>
        <begin position="23"/>
        <end position="137"/>
    </location>
</feature>
<proteinExistence type="predicted"/>
<feature type="signal peptide" evidence="1">
    <location>
        <begin position="1"/>
        <end position="22"/>
    </location>
</feature>
<organism evidence="2">
    <name type="scientific">Cacopsylla melanoneura</name>
    <dbReference type="NCBI Taxonomy" id="428564"/>
    <lineage>
        <taxon>Eukaryota</taxon>
        <taxon>Metazoa</taxon>
        <taxon>Ecdysozoa</taxon>
        <taxon>Arthropoda</taxon>
        <taxon>Hexapoda</taxon>
        <taxon>Insecta</taxon>
        <taxon>Pterygota</taxon>
        <taxon>Neoptera</taxon>
        <taxon>Paraneoptera</taxon>
        <taxon>Hemiptera</taxon>
        <taxon>Sternorrhyncha</taxon>
        <taxon>Psylloidea</taxon>
        <taxon>Psyllidae</taxon>
        <taxon>Psyllinae</taxon>
        <taxon>Cacopsylla</taxon>
    </lineage>
</organism>
<name>A0A8D8Q7K3_9HEMI</name>
<sequence length="137" mass="14282">MMKIALLGLVIVIASVVGPGEPSGLPVQDLSKAQSVPWTDEDAGYTQKFAGLNLPNPVCAANGDCDKLKSVVASIANAKHPGNSMISHNCQCLPTNGGPNGCSCTYNFNSKLGAHQAYEENVWNAGGIKAQCRTLPL</sequence>
<dbReference type="EMBL" id="HBUF01240493">
    <property type="protein sequence ID" value="CAG6676720.1"/>
    <property type="molecule type" value="Transcribed_RNA"/>
</dbReference>
<evidence type="ECO:0000256" key="1">
    <source>
        <dbReference type="SAM" id="SignalP"/>
    </source>
</evidence>
<evidence type="ECO:0000313" key="2">
    <source>
        <dbReference type="EMBL" id="CAG6626561.1"/>
    </source>
</evidence>
<dbReference type="EMBL" id="HBUF01062874">
    <property type="protein sequence ID" value="CAG6626561.1"/>
    <property type="molecule type" value="Transcribed_RNA"/>
</dbReference>